<dbReference type="GO" id="GO:0005524">
    <property type="term" value="F:ATP binding"/>
    <property type="evidence" value="ECO:0007669"/>
    <property type="project" value="UniProtKB-KW"/>
</dbReference>
<evidence type="ECO:0000256" key="3">
    <source>
        <dbReference type="ARBA" id="ARBA00022840"/>
    </source>
</evidence>
<dbReference type="InterPro" id="IPR003593">
    <property type="entry name" value="AAA+_ATPase"/>
</dbReference>
<evidence type="ECO:0000259" key="4">
    <source>
        <dbReference type="SMART" id="SM00382"/>
    </source>
</evidence>
<reference evidence="6" key="1">
    <citation type="submission" date="2018-06" db="EMBL/GenBank/DDBJ databases">
        <authorList>
            <consortium name="Pathogen Informatics"/>
        </authorList>
    </citation>
    <scope>NUCLEOTIDE SEQUENCE [LARGE SCALE GENOMIC DNA]</scope>
    <source>
        <strain evidence="6">NCTC10115</strain>
    </source>
</reference>
<evidence type="ECO:0000256" key="1">
    <source>
        <dbReference type="ARBA" id="ARBA00006914"/>
    </source>
</evidence>
<dbReference type="GO" id="GO:0016887">
    <property type="term" value="F:ATP hydrolysis activity"/>
    <property type="evidence" value="ECO:0007669"/>
    <property type="project" value="InterPro"/>
</dbReference>
<evidence type="ECO:0000313" key="5">
    <source>
        <dbReference type="EMBL" id="SYV95606.1"/>
    </source>
</evidence>
<dbReference type="PANTHER" id="PTHR23073">
    <property type="entry name" value="26S PROTEASOME REGULATORY SUBUNIT"/>
    <property type="match status" value="1"/>
</dbReference>
<dbReference type="Proteomes" id="UP000260136">
    <property type="component" value="Chromosome"/>
</dbReference>
<protein>
    <submittedName>
        <fullName evidence="5">AAA ATPase-domain-containing protein</fullName>
    </submittedName>
</protein>
<proteinExistence type="inferred from homology"/>
<gene>
    <name evidence="5" type="ORF">NCTC10115_01493</name>
</gene>
<organism evidence="5 6">
    <name type="scientific">Mycoplasmoides gallisepticum</name>
    <name type="common">Mycoplasma gallisepticum</name>
    <dbReference type="NCBI Taxonomy" id="2096"/>
    <lineage>
        <taxon>Bacteria</taxon>
        <taxon>Bacillati</taxon>
        <taxon>Mycoplasmatota</taxon>
        <taxon>Mycoplasmoidales</taxon>
        <taxon>Mycoplasmoidaceae</taxon>
        <taxon>Mycoplasmoides</taxon>
    </lineage>
</organism>
<dbReference type="EMBL" id="LS991952">
    <property type="protein sequence ID" value="SYV95606.1"/>
    <property type="molecule type" value="Genomic_DNA"/>
</dbReference>
<dbReference type="InterPro" id="IPR050221">
    <property type="entry name" value="26S_Proteasome_ATPase"/>
</dbReference>
<dbReference type="CDD" id="cd19481">
    <property type="entry name" value="RecA-like_protease"/>
    <property type="match status" value="1"/>
</dbReference>
<dbReference type="AlphaFoldDB" id="A0A3B0PWI1"/>
<feature type="domain" description="AAA+ ATPase" evidence="4">
    <location>
        <begin position="96"/>
        <end position="232"/>
    </location>
</feature>
<keyword evidence="2" id="KW-0547">Nucleotide-binding</keyword>
<dbReference type="Pfam" id="PF00004">
    <property type="entry name" value="AAA"/>
    <property type="match status" value="1"/>
</dbReference>
<dbReference type="STRING" id="1006581.GCW_03805"/>
<dbReference type="SMART" id="SM00382">
    <property type="entry name" value="AAA"/>
    <property type="match status" value="1"/>
</dbReference>
<accession>A0A3B0PWI1</accession>
<dbReference type="Gene3D" id="3.40.50.300">
    <property type="entry name" value="P-loop containing nucleotide triphosphate hydrolases"/>
    <property type="match status" value="1"/>
</dbReference>
<dbReference type="InterPro" id="IPR027417">
    <property type="entry name" value="P-loop_NTPase"/>
</dbReference>
<dbReference type="RefSeq" id="WP_014574796.1">
    <property type="nucleotide sequence ID" value="NZ_CP028146.1"/>
</dbReference>
<name>A0A3B0PWI1_MYCGL</name>
<dbReference type="GeneID" id="93510519"/>
<sequence length="345" mass="39473">MKKETVINLIRYYTENDDYRFRNEAYEVARAFDKAGDRELAEYIMALLSDGLSFAPQINEDNLVFLKKIKVNGDPLPLPKQIESDLLGIVNALKSGVNKFLFQGSPGTGKTESVKHLARILGRDCYVVDFDTLIDSKLGQTTRNISNLFQEINKYLIAQKSVILFDEIDALALDRTNSRDVREMGRATTSVLKGLDNLDPNVLLIATTNLYNHFDKALTRRFDYIINFNRYEKEDLIRISEILLNSYLPKFKHASSNVRLFKKIISSMSDIPYPGDLKNLIRSSLAFSNPNDEYDYLKRLYIAVNNEDESEISLNNIQDKGFTVREIEILTGISKSKVARELKSR</sequence>
<dbReference type="SUPFAM" id="SSF52540">
    <property type="entry name" value="P-loop containing nucleoside triphosphate hydrolases"/>
    <property type="match status" value="1"/>
</dbReference>
<dbReference type="InterPro" id="IPR003959">
    <property type="entry name" value="ATPase_AAA_core"/>
</dbReference>
<keyword evidence="3" id="KW-0067">ATP-binding</keyword>
<evidence type="ECO:0000256" key="2">
    <source>
        <dbReference type="ARBA" id="ARBA00022741"/>
    </source>
</evidence>
<comment type="similarity">
    <text evidence="1">Belongs to the AAA ATPase family.</text>
</comment>
<evidence type="ECO:0000313" key="6">
    <source>
        <dbReference type="Proteomes" id="UP000260136"/>
    </source>
</evidence>